<accession>A0ABM1SCR2</accession>
<proteinExistence type="predicted"/>
<dbReference type="Proteomes" id="UP000694941">
    <property type="component" value="Unplaced"/>
</dbReference>
<feature type="compositionally biased region" description="Basic residues" evidence="1">
    <location>
        <begin position="68"/>
        <end position="77"/>
    </location>
</feature>
<evidence type="ECO:0000313" key="4">
    <source>
        <dbReference type="RefSeq" id="XP_022241417.1"/>
    </source>
</evidence>
<dbReference type="InterPro" id="IPR000253">
    <property type="entry name" value="FHA_dom"/>
</dbReference>
<feature type="compositionally biased region" description="Polar residues" evidence="1">
    <location>
        <begin position="1"/>
        <end position="34"/>
    </location>
</feature>
<dbReference type="RefSeq" id="XP_022241417.1">
    <property type="nucleotide sequence ID" value="XM_022385709.1"/>
</dbReference>
<feature type="region of interest" description="Disordered" evidence="1">
    <location>
        <begin position="58"/>
        <end position="77"/>
    </location>
</feature>
<dbReference type="SMART" id="SM00240">
    <property type="entry name" value="FHA"/>
    <property type="match status" value="1"/>
</dbReference>
<gene>
    <name evidence="4" type="primary">LOC106459249</name>
</gene>
<protein>
    <submittedName>
        <fullName evidence="4">Microspherule protein 1-like</fullName>
    </submittedName>
</protein>
<dbReference type="InterPro" id="IPR025999">
    <property type="entry name" value="MCRS_N"/>
</dbReference>
<feature type="domain" description="FHA" evidence="2">
    <location>
        <begin position="391"/>
        <end position="447"/>
    </location>
</feature>
<feature type="region of interest" description="Disordered" evidence="1">
    <location>
        <begin position="1"/>
        <end position="35"/>
    </location>
</feature>
<reference evidence="4" key="1">
    <citation type="submission" date="2025-08" db="UniProtKB">
        <authorList>
            <consortium name="RefSeq"/>
        </authorList>
    </citation>
    <scope>IDENTIFICATION</scope>
    <source>
        <tissue evidence="4">Muscle</tissue>
    </source>
</reference>
<keyword evidence="3" id="KW-1185">Reference proteome</keyword>
<dbReference type="Pfam" id="PF13325">
    <property type="entry name" value="MCRS_N"/>
    <property type="match status" value="1"/>
</dbReference>
<dbReference type="PANTHER" id="PTHR13233:SF0">
    <property type="entry name" value="MICROSPHERULE PROTEIN 1"/>
    <property type="match status" value="1"/>
</dbReference>
<dbReference type="InterPro" id="IPR008984">
    <property type="entry name" value="SMAD_FHA_dom_sf"/>
</dbReference>
<feature type="region of interest" description="Disordered" evidence="1">
    <location>
        <begin position="118"/>
        <end position="161"/>
    </location>
</feature>
<organism evidence="3 4">
    <name type="scientific">Limulus polyphemus</name>
    <name type="common">Atlantic horseshoe crab</name>
    <dbReference type="NCBI Taxonomy" id="6850"/>
    <lineage>
        <taxon>Eukaryota</taxon>
        <taxon>Metazoa</taxon>
        <taxon>Ecdysozoa</taxon>
        <taxon>Arthropoda</taxon>
        <taxon>Chelicerata</taxon>
        <taxon>Merostomata</taxon>
        <taxon>Xiphosura</taxon>
        <taxon>Limulidae</taxon>
        <taxon>Limulus</taxon>
    </lineage>
</organism>
<dbReference type="CDD" id="cd22687">
    <property type="entry name" value="FHA_MCRS1"/>
    <property type="match status" value="1"/>
</dbReference>
<dbReference type="InterPro" id="IPR037912">
    <property type="entry name" value="MCRS1"/>
</dbReference>
<dbReference type="Gene3D" id="2.60.200.20">
    <property type="match status" value="1"/>
</dbReference>
<dbReference type="Pfam" id="PF00498">
    <property type="entry name" value="FHA"/>
    <property type="match status" value="1"/>
</dbReference>
<name>A0ABM1SCR2_LIMPO</name>
<evidence type="ECO:0000313" key="3">
    <source>
        <dbReference type="Proteomes" id="UP000694941"/>
    </source>
</evidence>
<evidence type="ECO:0000259" key="2">
    <source>
        <dbReference type="PROSITE" id="PS50006"/>
    </source>
</evidence>
<dbReference type="GeneID" id="106459249"/>
<sequence>MASTANIFPSGGVSDSSHNTSENSINLTPDSSPNIGMISQKCLESASLSGNMIVTPSVAASKEDAFQKRRSSSRSIKRRKFDDELVESSILHKTPRNRPPSGSLFPFGTPGLVSSVGIPGEPFSMETPAPLPQEKKKTSKSSSKRVKKSKKNQSSHTKNIGRWKPTDDLALILAVQQTNDLTVVYKGVKFSCKFTLQDIQERWYALLYDPVISKVAVTAMRQLHPDIVAQVQAKSLFNKDEEKLLTTINSTSQPTVETFQELLDQHPDVFLASRTAKALFTHWSYMKQYHLLPDQTVQPLPRGEHVLNFSDAEDMLDDSELQDERDEALEQELALSDRRIKREIRQLENELPKWQVLVDSITGVTPQDFDTQTLAVLRGRLVRYLMRSPEISLGRASKDNSVDVDLSLEGPAWKVSRRQGMIRLRNNGEFFISNEGKRSIFVDGKPVLSGSKYRLSNNCVVEIAGLRFTFLVNQDLVDVIRNEAAKSATWTSS</sequence>
<dbReference type="PANTHER" id="PTHR13233">
    <property type="entry name" value="MICROSPHERULE PROTEIN 1"/>
    <property type="match status" value="1"/>
</dbReference>
<evidence type="ECO:0000256" key="1">
    <source>
        <dbReference type="SAM" id="MobiDB-lite"/>
    </source>
</evidence>
<dbReference type="SUPFAM" id="SSF49879">
    <property type="entry name" value="SMAD/FHA domain"/>
    <property type="match status" value="1"/>
</dbReference>
<dbReference type="PROSITE" id="PS50006">
    <property type="entry name" value="FHA_DOMAIN"/>
    <property type="match status" value="1"/>
</dbReference>
<feature type="compositionally biased region" description="Basic residues" evidence="1">
    <location>
        <begin position="137"/>
        <end position="153"/>
    </location>
</feature>